<sequence>MDDSKRESLPAGMAAGTLRESEEAPPCETPRRLATLIRAAILVSAMYRGRRGREKHGVVDYDPYDGFSTSKMRPPPRFSRRTSSTEDAAEAPLVQVAGHGMLERERPGVVRKLAVARELAAYRTAPPDLADHLPSFHGADEVGDASDGGGGGRCGGGGLGSASKSGLEMASIFIEDLTAGLRRPCVMDVKMGTRTFLEEEAAATKLRVDLATKLHEIDPALLLPGERERGITKGRYLQQRDSQSSSATLGLRIEGISRPDGATFESRGGFKRLRSEEDISRALAFFVGGNAAAHDAFAAALARLHASLRASSWFAAREVVSSSLLFVYDEADRTGGSARVRMIDFAKTQHLPDGPTLTHDARWEAGNHEDGYLVGLGTLRTLWEALPVGGFSG</sequence>
<dbReference type="HOGENOM" id="CLU_017767_3_1_1"/>
<dbReference type="GO" id="GO:0046854">
    <property type="term" value="P:phosphatidylinositol phosphate biosynthetic process"/>
    <property type="evidence" value="ECO:0007669"/>
    <property type="project" value="TreeGrafter"/>
</dbReference>
<dbReference type="InterPro" id="IPR005522">
    <property type="entry name" value="IPK"/>
</dbReference>
<dbReference type="InterPro" id="IPR038286">
    <property type="entry name" value="IPK_sf"/>
</dbReference>
<evidence type="ECO:0000313" key="6">
    <source>
        <dbReference type="EnsemblProtists" id="EOD24034"/>
    </source>
</evidence>
<keyword evidence="7" id="KW-1185">Reference proteome</keyword>
<name>A0A0D3JKJ9_EMIH1</name>
<dbReference type="GO" id="GO:0000828">
    <property type="term" value="F:inositol hexakisphosphate kinase activity"/>
    <property type="evidence" value="ECO:0007669"/>
    <property type="project" value="TreeGrafter"/>
</dbReference>
<evidence type="ECO:0000256" key="5">
    <source>
        <dbReference type="SAM" id="MobiDB-lite"/>
    </source>
</evidence>
<feature type="region of interest" description="Disordered" evidence="5">
    <location>
        <begin position="1"/>
        <end position="30"/>
    </location>
</feature>
<evidence type="ECO:0000256" key="3">
    <source>
        <dbReference type="ARBA" id="ARBA00022777"/>
    </source>
</evidence>
<dbReference type="EC" id="2.7.-.-" evidence="4"/>
<dbReference type="SUPFAM" id="SSF56104">
    <property type="entry name" value="SAICAR synthase-like"/>
    <property type="match status" value="1"/>
</dbReference>
<evidence type="ECO:0000256" key="1">
    <source>
        <dbReference type="ARBA" id="ARBA00007374"/>
    </source>
</evidence>
<evidence type="ECO:0000256" key="2">
    <source>
        <dbReference type="ARBA" id="ARBA00022679"/>
    </source>
</evidence>
<keyword evidence="3 4" id="KW-0418">Kinase</keyword>
<dbReference type="GO" id="GO:0032958">
    <property type="term" value="P:inositol phosphate biosynthetic process"/>
    <property type="evidence" value="ECO:0007669"/>
    <property type="project" value="InterPro"/>
</dbReference>
<evidence type="ECO:0000256" key="4">
    <source>
        <dbReference type="RuleBase" id="RU363090"/>
    </source>
</evidence>
<reference evidence="7" key="1">
    <citation type="journal article" date="2013" name="Nature">
        <title>Pan genome of the phytoplankton Emiliania underpins its global distribution.</title>
        <authorList>
            <person name="Read B.A."/>
            <person name="Kegel J."/>
            <person name="Klute M.J."/>
            <person name="Kuo A."/>
            <person name="Lefebvre S.C."/>
            <person name="Maumus F."/>
            <person name="Mayer C."/>
            <person name="Miller J."/>
            <person name="Monier A."/>
            <person name="Salamov A."/>
            <person name="Young J."/>
            <person name="Aguilar M."/>
            <person name="Claverie J.M."/>
            <person name="Frickenhaus S."/>
            <person name="Gonzalez K."/>
            <person name="Herman E.K."/>
            <person name="Lin Y.C."/>
            <person name="Napier J."/>
            <person name="Ogata H."/>
            <person name="Sarno A.F."/>
            <person name="Shmutz J."/>
            <person name="Schroeder D."/>
            <person name="de Vargas C."/>
            <person name="Verret F."/>
            <person name="von Dassow P."/>
            <person name="Valentin K."/>
            <person name="Van de Peer Y."/>
            <person name="Wheeler G."/>
            <person name="Dacks J.B."/>
            <person name="Delwiche C.F."/>
            <person name="Dyhrman S.T."/>
            <person name="Glockner G."/>
            <person name="John U."/>
            <person name="Richards T."/>
            <person name="Worden A.Z."/>
            <person name="Zhang X."/>
            <person name="Grigoriev I.V."/>
            <person name="Allen A.E."/>
            <person name="Bidle K."/>
            <person name="Borodovsky M."/>
            <person name="Bowler C."/>
            <person name="Brownlee C."/>
            <person name="Cock J.M."/>
            <person name="Elias M."/>
            <person name="Gladyshev V.N."/>
            <person name="Groth M."/>
            <person name="Guda C."/>
            <person name="Hadaegh A."/>
            <person name="Iglesias-Rodriguez M.D."/>
            <person name="Jenkins J."/>
            <person name="Jones B.M."/>
            <person name="Lawson T."/>
            <person name="Leese F."/>
            <person name="Lindquist E."/>
            <person name="Lobanov A."/>
            <person name="Lomsadze A."/>
            <person name="Malik S.B."/>
            <person name="Marsh M.E."/>
            <person name="Mackinder L."/>
            <person name="Mock T."/>
            <person name="Mueller-Roeber B."/>
            <person name="Pagarete A."/>
            <person name="Parker M."/>
            <person name="Probert I."/>
            <person name="Quesneville H."/>
            <person name="Raines C."/>
            <person name="Rensing S.A."/>
            <person name="Riano-Pachon D.M."/>
            <person name="Richier S."/>
            <person name="Rokitta S."/>
            <person name="Shiraiwa Y."/>
            <person name="Soanes D.M."/>
            <person name="van der Giezen M."/>
            <person name="Wahlund T.M."/>
            <person name="Williams B."/>
            <person name="Wilson W."/>
            <person name="Wolfe G."/>
            <person name="Wurch L.L."/>
        </authorList>
    </citation>
    <scope>NUCLEOTIDE SEQUENCE</scope>
</reference>
<dbReference type="Pfam" id="PF03770">
    <property type="entry name" value="IPK"/>
    <property type="match status" value="1"/>
</dbReference>
<dbReference type="PANTHER" id="PTHR12400">
    <property type="entry name" value="INOSITOL POLYPHOSPHATE KINASE"/>
    <property type="match status" value="1"/>
</dbReference>
<dbReference type="GO" id="GO:0005737">
    <property type="term" value="C:cytoplasm"/>
    <property type="evidence" value="ECO:0007669"/>
    <property type="project" value="TreeGrafter"/>
</dbReference>
<proteinExistence type="inferred from homology"/>
<evidence type="ECO:0000313" key="7">
    <source>
        <dbReference type="Proteomes" id="UP000013827"/>
    </source>
</evidence>
<dbReference type="PANTHER" id="PTHR12400:SF55">
    <property type="entry name" value="INOSITOL-TRISPHOSPHATE 3-KINASE A"/>
    <property type="match status" value="1"/>
</dbReference>
<dbReference type="KEGG" id="ehx:EMIHUDRAFT_101236"/>
<dbReference type="EnsemblProtists" id="EOD24034">
    <property type="protein sequence ID" value="EOD24034"/>
    <property type="gene ID" value="EMIHUDRAFT_101236"/>
</dbReference>
<reference evidence="6" key="2">
    <citation type="submission" date="2024-10" db="UniProtKB">
        <authorList>
            <consortium name="EnsemblProtists"/>
        </authorList>
    </citation>
    <scope>IDENTIFICATION</scope>
</reference>
<dbReference type="RefSeq" id="XP_005776463.1">
    <property type="nucleotide sequence ID" value="XM_005776406.1"/>
</dbReference>
<dbReference type="GeneID" id="17269580"/>
<protein>
    <recommendedName>
        <fullName evidence="4">Kinase</fullName>
        <ecNumber evidence="4">2.7.-.-</ecNumber>
    </recommendedName>
</protein>
<dbReference type="GO" id="GO:0005634">
    <property type="term" value="C:nucleus"/>
    <property type="evidence" value="ECO:0007669"/>
    <property type="project" value="TreeGrafter"/>
</dbReference>
<comment type="similarity">
    <text evidence="1 4">Belongs to the inositol phosphokinase (IPK) family.</text>
</comment>
<dbReference type="PaxDb" id="2903-EOD24034"/>
<dbReference type="AlphaFoldDB" id="A0A0D3JKJ9"/>
<dbReference type="Gene3D" id="3.30.470.160">
    <property type="entry name" value="Inositol polyphosphate kinase"/>
    <property type="match status" value="1"/>
</dbReference>
<accession>A0A0D3JKJ9</accession>
<keyword evidence="2 4" id="KW-0808">Transferase</keyword>
<organism evidence="6 7">
    <name type="scientific">Emiliania huxleyi (strain CCMP1516)</name>
    <dbReference type="NCBI Taxonomy" id="280463"/>
    <lineage>
        <taxon>Eukaryota</taxon>
        <taxon>Haptista</taxon>
        <taxon>Haptophyta</taxon>
        <taxon>Prymnesiophyceae</taxon>
        <taxon>Isochrysidales</taxon>
        <taxon>Noelaerhabdaceae</taxon>
        <taxon>Emiliania</taxon>
    </lineage>
</organism>
<dbReference type="eggNOG" id="KOG1621">
    <property type="taxonomic scope" value="Eukaryota"/>
</dbReference>
<dbReference type="STRING" id="2903.R1ET58"/>
<feature type="region of interest" description="Disordered" evidence="5">
    <location>
        <begin position="66"/>
        <end position="99"/>
    </location>
</feature>
<dbReference type="Proteomes" id="UP000013827">
    <property type="component" value="Unassembled WGS sequence"/>
</dbReference>